<dbReference type="AlphaFoldDB" id="A0A0L0M9T9"/>
<dbReference type="OrthoDB" id="8966171at2"/>
<comment type="caution">
    <text evidence="1">The sequence shown here is derived from an EMBL/GenBank/DDBJ whole genome shotgun (WGS) entry which is preliminary data.</text>
</comment>
<accession>A0A0L0M9T9</accession>
<evidence type="ECO:0000313" key="1">
    <source>
        <dbReference type="EMBL" id="KND59472.1"/>
    </source>
</evidence>
<name>A0A0L0M9T9_9BURK</name>
<organism evidence="1 2">
    <name type="scientific">Candidatus Burkholderia verschuerenii</name>
    <dbReference type="NCBI Taxonomy" id="242163"/>
    <lineage>
        <taxon>Bacteria</taxon>
        <taxon>Pseudomonadati</taxon>
        <taxon>Pseudomonadota</taxon>
        <taxon>Betaproteobacteria</taxon>
        <taxon>Burkholderiales</taxon>
        <taxon>Burkholderiaceae</taxon>
        <taxon>Burkholderia</taxon>
    </lineage>
</organism>
<reference evidence="2" key="1">
    <citation type="submission" date="2015-06" db="EMBL/GenBank/DDBJ databases">
        <title>Comparative genomics of Burkholderia leaf nodule symbionts.</title>
        <authorList>
            <person name="Carlier A."/>
            <person name="Eberl L."/>
            <person name="Pinto-Carbo M."/>
        </authorList>
    </citation>
    <scope>NUCLEOTIDE SEQUENCE [LARGE SCALE GENOMIC DNA]</scope>
    <source>
        <strain evidence="2">UZHbot4</strain>
    </source>
</reference>
<gene>
    <name evidence="1" type="ORF">BVER_03270</name>
</gene>
<sequence>MKIAPLAQVTACAAVVGASFVLLPGVCRAQPLESQLDCKSSAHRFIAPLRDDRSIEATPMRVEANSVNAFKPTRGGELTAYGYRVYAVLGYQQGDAIFKQGSGQPINDSAYGVVVMAPSDAVEQRVRESGSSAVVHEVVPMIMTAVFCDGSAMHTASGTLTKEAARSRR</sequence>
<proteinExistence type="predicted"/>
<dbReference type="RefSeq" id="WP_050454686.1">
    <property type="nucleotide sequence ID" value="NZ_LFJJ01000126.1"/>
</dbReference>
<protein>
    <submittedName>
        <fullName evidence="1">Uncharacterized protein</fullName>
    </submittedName>
</protein>
<dbReference type="PATRIC" id="fig|242163.4.peg.1020"/>
<dbReference type="EMBL" id="LFJJ01000126">
    <property type="protein sequence ID" value="KND59472.1"/>
    <property type="molecule type" value="Genomic_DNA"/>
</dbReference>
<evidence type="ECO:0000313" key="2">
    <source>
        <dbReference type="Proteomes" id="UP000036959"/>
    </source>
</evidence>
<keyword evidence="2" id="KW-1185">Reference proteome</keyword>
<dbReference type="Proteomes" id="UP000036959">
    <property type="component" value="Unassembled WGS sequence"/>
</dbReference>